<name>A0A2S5CLX2_9GAMM</name>
<evidence type="ECO:0000259" key="3">
    <source>
        <dbReference type="Pfam" id="PF13588"/>
    </source>
</evidence>
<sequence length="415" mass="46418">MKNLQQGENISLSQAGITGSNLFSGISWITQSGQQVDIDVSAFLLNAEGKVSGDGDFIFYNQKEDASKSILLDTEPNNYNDVQLFSINLSKLPAYISKIVFVATIDNAVGEPKCFGGVGELCIRIFEPDAFNEKTIVYKPNQLNRETSVSLGELYLHQSTWKFRALGQGFESGLDALAQTYGVDLSCDTQPVGDRFVDQAMVENEIRINKQIGMFLPKIKNAVEQNLNESNTRMVLDRIFMEVLGYKMEEVRAEVKIQGRRADYVLSVDGKDVIVVEAKKAGMALKEEQIFQASSYGAYSGIKYVLLTNLVQFILFKVETHDIVEQELIFSIDVLDGFDSKNIKELALVSRYGMTRIGLLESYCDQVIATSPSNIGRLLLTGEILDKLKSIIKREQNIDVSQEQIQETIEFFLNI</sequence>
<dbReference type="GO" id="GO:0046690">
    <property type="term" value="P:response to tellurium ion"/>
    <property type="evidence" value="ECO:0007669"/>
    <property type="project" value="UniProtKB-KW"/>
</dbReference>
<keyword evidence="1" id="KW-0778">Tellurium resistance</keyword>
<accession>A0A2S5CLX2</accession>
<dbReference type="InterPro" id="IPR003325">
    <property type="entry name" value="TerD"/>
</dbReference>
<dbReference type="Proteomes" id="UP000237423">
    <property type="component" value="Unassembled WGS sequence"/>
</dbReference>
<dbReference type="AlphaFoldDB" id="A0A2S5CLX2"/>
<protein>
    <submittedName>
        <fullName evidence="4">Chemical-damaging agent resistance protein C</fullName>
    </submittedName>
</protein>
<dbReference type="Pfam" id="PF13588">
    <property type="entry name" value="HSDR_N_2"/>
    <property type="match status" value="1"/>
</dbReference>
<dbReference type="InterPro" id="IPR029464">
    <property type="entry name" value="HSDR_N"/>
</dbReference>
<proteinExistence type="predicted"/>
<dbReference type="EMBL" id="PGFZ01000004">
    <property type="protein sequence ID" value="POZ51819.1"/>
    <property type="molecule type" value="Genomic_DNA"/>
</dbReference>
<organism evidence="4 5">
    <name type="scientific">Methylovulum psychrotolerans</name>
    <dbReference type="NCBI Taxonomy" id="1704499"/>
    <lineage>
        <taxon>Bacteria</taxon>
        <taxon>Pseudomonadati</taxon>
        <taxon>Pseudomonadota</taxon>
        <taxon>Gammaproteobacteria</taxon>
        <taxon>Methylococcales</taxon>
        <taxon>Methylococcaceae</taxon>
        <taxon>Methylovulum</taxon>
    </lineage>
</organism>
<evidence type="ECO:0000313" key="5">
    <source>
        <dbReference type="Proteomes" id="UP000237423"/>
    </source>
</evidence>
<gene>
    <name evidence="4" type="ORF">AADEFJLK_02035</name>
</gene>
<evidence type="ECO:0000256" key="1">
    <source>
        <dbReference type="ARBA" id="ARBA00022686"/>
    </source>
</evidence>
<feature type="domain" description="Type I restriction enzyme R protein N-terminal" evidence="3">
    <location>
        <begin position="229"/>
        <end position="321"/>
    </location>
</feature>
<dbReference type="CDD" id="cd06974">
    <property type="entry name" value="TerD_like"/>
    <property type="match status" value="1"/>
</dbReference>
<evidence type="ECO:0000313" key="4">
    <source>
        <dbReference type="EMBL" id="POZ51819.1"/>
    </source>
</evidence>
<comment type="caution">
    <text evidence="4">The sequence shown here is derived from an EMBL/GenBank/DDBJ whole genome shotgun (WGS) entry which is preliminary data.</text>
</comment>
<dbReference type="InterPro" id="IPR051324">
    <property type="entry name" value="Stress/Tellurium_Resist"/>
</dbReference>
<dbReference type="Gene3D" id="3.90.1570.30">
    <property type="match status" value="1"/>
</dbReference>
<feature type="domain" description="TerD" evidence="2">
    <location>
        <begin position="3"/>
        <end position="181"/>
    </location>
</feature>
<dbReference type="Gene3D" id="2.60.60.30">
    <property type="entry name" value="sav2460 like domains"/>
    <property type="match status" value="1"/>
</dbReference>
<dbReference type="PANTHER" id="PTHR32097:SF17">
    <property type="entry name" value="CAMP-BINDING PROTEIN 1-RELATED"/>
    <property type="match status" value="1"/>
</dbReference>
<reference evidence="4 5" key="1">
    <citation type="submission" date="2017-11" db="EMBL/GenBank/DDBJ databases">
        <title>Draft Genome Sequence of Methylobacter psychrotolerans Sph1T, an Obligate Methanotroph from Low-Temperature Environments.</title>
        <authorList>
            <person name="Oshkin I.Y."/>
            <person name="Miroshnikov K."/>
            <person name="Belova S.E."/>
            <person name="Korzhenkov A."/>
            <person name="Toshchakov S.V."/>
            <person name="Dedysh S.N."/>
        </authorList>
    </citation>
    <scope>NUCLEOTIDE SEQUENCE [LARGE SCALE GENOMIC DNA]</scope>
    <source>
        <strain evidence="4 5">Sph1</strain>
    </source>
</reference>
<evidence type="ECO:0000259" key="2">
    <source>
        <dbReference type="Pfam" id="PF02342"/>
    </source>
</evidence>
<dbReference type="RefSeq" id="WP_103974184.1">
    <property type="nucleotide sequence ID" value="NZ_PGFZ01000004.1"/>
</dbReference>
<dbReference type="Pfam" id="PF02342">
    <property type="entry name" value="TerD"/>
    <property type="match status" value="1"/>
</dbReference>
<dbReference type="PANTHER" id="PTHR32097">
    <property type="entry name" value="CAMP-BINDING PROTEIN 1-RELATED"/>
    <property type="match status" value="1"/>
</dbReference>